<dbReference type="Proteomes" id="UP000218231">
    <property type="component" value="Unassembled WGS sequence"/>
</dbReference>
<evidence type="ECO:0000313" key="19">
    <source>
        <dbReference type="EMBL" id="PAV61461.1"/>
    </source>
</evidence>
<evidence type="ECO:0000256" key="6">
    <source>
        <dbReference type="ARBA" id="ARBA00022679"/>
    </source>
</evidence>
<keyword evidence="5 17" id="KW-0328">Glycosyltransferase</keyword>
<gene>
    <name evidence="19" type="ORF">WR25_11313</name>
</gene>
<keyword evidence="13 17" id="KW-0472">Membrane</keyword>
<dbReference type="GO" id="GO:0030246">
    <property type="term" value="F:carbohydrate binding"/>
    <property type="evidence" value="ECO:0007669"/>
    <property type="project" value="UniProtKB-KW"/>
</dbReference>
<evidence type="ECO:0000256" key="11">
    <source>
        <dbReference type="ARBA" id="ARBA00022989"/>
    </source>
</evidence>
<keyword evidence="9 17" id="KW-0430">Lectin</keyword>
<reference evidence="19 20" key="1">
    <citation type="journal article" date="2017" name="Curr. Biol.">
        <title>Genome architecture and evolution of a unichromosomal asexual nematode.</title>
        <authorList>
            <person name="Fradin H."/>
            <person name="Zegar C."/>
            <person name="Gutwein M."/>
            <person name="Lucas J."/>
            <person name="Kovtun M."/>
            <person name="Corcoran D."/>
            <person name="Baugh L.R."/>
            <person name="Kiontke K."/>
            <person name="Gunsalus K."/>
            <person name="Fitch D.H."/>
            <person name="Piano F."/>
        </authorList>
    </citation>
    <scope>NUCLEOTIDE SEQUENCE [LARGE SCALE GENOMIC DNA]</scope>
    <source>
        <strain evidence="19">PF1309</strain>
    </source>
</reference>
<organism evidence="19 20">
    <name type="scientific">Diploscapter pachys</name>
    <dbReference type="NCBI Taxonomy" id="2018661"/>
    <lineage>
        <taxon>Eukaryota</taxon>
        <taxon>Metazoa</taxon>
        <taxon>Ecdysozoa</taxon>
        <taxon>Nematoda</taxon>
        <taxon>Chromadorea</taxon>
        <taxon>Rhabditida</taxon>
        <taxon>Rhabditina</taxon>
        <taxon>Rhabditomorpha</taxon>
        <taxon>Rhabditoidea</taxon>
        <taxon>Rhabditidae</taxon>
        <taxon>Diploscapter</taxon>
    </lineage>
</organism>
<dbReference type="PANTHER" id="PTHR11675:SF118">
    <property type="entry name" value="POLYPEPTIDE N-ACETYLGALACTOSAMINYLTRANSFERASE 3"/>
    <property type="match status" value="1"/>
</dbReference>
<feature type="transmembrane region" description="Helical" evidence="17">
    <location>
        <begin position="17"/>
        <end position="41"/>
    </location>
</feature>
<keyword evidence="15" id="KW-0325">Glycoprotein</keyword>
<dbReference type="InterPro" id="IPR001173">
    <property type="entry name" value="Glyco_trans_2-like"/>
</dbReference>
<dbReference type="SMART" id="SM00458">
    <property type="entry name" value="RICIN"/>
    <property type="match status" value="1"/>
</dbReference>
<dbReference type="GO" id="GO:0046872">
    <property type="term" value="F:metal ion binding"/>
    <property type="evidence" value="ECO:0007669"/>
    <property type="project" value="UniProtKB-KW"/>
</dbReference>
<protein>
    <recommendedName>
        <fullName evidence="17">Polypeptide N-acetylgalactosaminyltransferase</fullName>
        <ecNumber evidence="17">2.4.1.-</ecNumber>
    </recommendedName>
    <alternativeName>
        <fullName evidence="17">Protein-UDP acetylgalactosaminyltransferase</fullName>
    </alternativeName>
</protein>
<dbReference type="InterPro" id="IPR000772">
    <property type="entry name" value="Ricin_B_lectin"/>
</dbReference>
<dbReference type="GO" id="GO:0004653">
    <property type="term" value="F:polypeptide N-acetylgalactosaminyltransferase activity"/>
    <property type="evidence" value="ECO:0007669"/>
    <property type="project" value="TreeGrafter"/>
</dbReference>
<evidence type="ECO:0000256" key="8">
    <source>
        <dbReference type="ARBA" id="ARBA00022723"/>
    </source>
</evidence>
<name>A0A2A2JIP2_9BILA</name>
<dbReference type="SUPFAM" id="SSF53448">
    <property type="entry name" value="Nucleotide-diphospho-sugar transferases"/>
    <property type="match status" value="1"/>
</dbReference>
<feature type="domain" description="Ricin B lectin" evidence="18">
    <location>
        <begin position="474"/>
        <end position="609"/>
    </location>
</feature>
<evidence type="ECO:0000256" key="12">
    <source>
        <dbReference type="ARBA" id="ARBA00023034"/>
    </source>
</evidence>
<keyword evidence="11 17" id="KW-1133">Transmembrane helix</keyword>
<evidence type="ECO:0000256" key="5">
    <source>
        <dbReference type="ARBA" id="ARBA00022676"/>
    </source>
</evidence>
<keyword evidence="10" id="KW-0735">Signal-anchor</keyword>
<sequence>MLPFHYYKKRRRVTRKLCLYGIIILGFLLAWAILTFFILFLQDTLYPIEPQKYPQVRKEDLSGGLQVVVGHYNGNLKEEKLRNLTDEETNANNYDPKGWGEGGSPVELKPEEKQIAQDLFPINQFNIYVSDRISVNRSLPDMRRTVCREKKYPDVSDLPTTSIIIVYHNEAYSTLVRTVMSVVNRSPKELIAEIILVDDFSNRTFLKSPSLDKALKNLPINVIIIRARERVGLIRARMMGAQEATGDVLTFLDSHCECTKGWLEPLLARIKEDRRNVVCPVIDVINDKTFQYQKGIDSFRGGFNWNLQFRWYSMPQDMVKTRAKDFSKPIETPTMAGGLFSIDRKYFEELGEYDAGMNIWGGENLEMSFRIWQCGGRIEILPCSHVGHIFRHASPHDYPGNKLTDTLSQNLMRAAEVWMDEWKWLFYKITPKAERSRHQLDTSYRKELRRKLKCKDFKWYLDNVFTDHFMPMGRDFFGRIENKICLSWGVSDLGIKKPTIGKCKGSNDDLNRTEIWLYTNDKRIRTDEHLCLSAKDHTDFTGSWQIHLKECGGYQSEFWTYKPRQRYFVHDESGLCLTRPKLLGARKEDLQPPELQGCGQYDEDQVDIV</sequence>
<evidence type="ECO:0000256" key="4">
    <source>
        <dbReference type="ARBA" id="ARBA00005680"/>
    </source>
</evidence>
<keyword evidence="8" id="KW-0479">Metal-binding</keyword>
<dbReference type="SUPFAM" id="SSF50370">
    <property type="entry name" value="Ricin B-like lectins"/>
    <property type="match status" value="1"/>
</dbReference>
<dbReference type="InterPro" id="IPR035992">
    <property type="entry name" value="Ricin_B-like_lectins"/>
</dbReference>
<dbReference type="Pfam" id="PF00535">
    <property type="entry name" value="Glycos_transf_2"/>
    <property type="match status" value="1"/>
</dbReference>
<evidence type="ECO:0000259" key="18">
    <source>
        <dbReference type="SMART" id="SM00458"/>
    </source>
</evidence>
<evidence type="ECO:0000256" key="13">
    <source>
        <dbReference type="ARBA" id="ARBA00023136"/>
    </source>
</evidence>
<dbReference type="PANTHER" id="PTHR11675">
    <property type="entry name" value="N-ACETYLGALACTOSAMINYLTRANSFERASE"/>
    <property type="match status" value="1"/>
</dbReference>
<evidence type="ECO:0000256" key="1">
    <source>
        <dbReference type="ARBA" id="ARBA00001936"/>
    </source>
</evidence>
<dbReference type="GO" id="GO:0000139">
    <property type="term" value="C:Golgi membrane"/>
    <property type="evidence" value="ECO:0007669"/>
    <property type="project" value="UniProtKB-SubCell"/>
</dbReference>
<evidence type="ECO:0000256" key="7">
    <source>
        <dbReference type="ARBA" id="ARBA00022692"/>
    </source>
</evidence>
<proteinExistence type="inferred from homology"/>
<dbReference type="GO" id="GO:0006493">
    <property type="term" value="P:protein O-linked glycosylation"/>
    <property type="evidence" value="ECO:0007669"/>
    <property type="project" value="TreeGrafter"/>
</dbReference>
<dbReference type="FunFam" id="3.90.550.10:FF:000021">
    <property type="entry name" value="Polypeptide N-acetylgalactosaminyltransferase"/>
    <property type="match status" value="1"/>
</dbReference>
<keyword evidence="20" id="KW-1185">Reference proteome</keyword>
<evidence type="ECO:0000256" key="3">
    <source>
        <dbReference type="ARBA" id="ARBA00004922"/>
    </source>
</evidence>
<dbReference type="UniPathway" id="UPA00378"/>
<evidence type="ECO:0000256" key="10">
    <source>
        <dbReference type="ARBA" id="ARBA00022968"/>
    </source>
</evidence>
<evidence type="ECO:0000256" key="9">
    <source>
        <dbReference type="ARBA" id="ARBA00022734"/>
    </source>
</evidence>
<dbReference type="CDD" id="cd02510">
    <property type="entry name" value="pp-GalNAc-T"/>
    <property type="match status" value="1"/>
</dbReference>
<keyword evidence="7 17" id="KW-0812">Transmembrane</keyword>
<keyword evidence="12 17" id="KW-0333">Golgi apparatus</keyword>
<comment type="caution">
    <text evidence="19">The sequence shown here is derived from an EMBL/GenBank/DDBJ whole genome shotgun (WGS) entry which is preliminary data.</text>
</comment>
<dbReference type="PROSITE" id="PS50231">
    <property type="entry name" value="RICIN_B_LECTIN"/>
    <property type="match status" value="1"/>
</dbReference>
<dbReference type="InterPro" id="IPR045885">
    <property type="entry name" value="GalNAc-T"/>
</dbReference>
<comment type="cofactor">
    <cofactor evidence="1 17">
        <name>Mn(2+)</name>
        <dbReference type="ChEBI" id="CHEBI:29035"/>
    </cofactor>
</comment>
<dbReference type="InterPro" id="IPR029044">
    <property type="entry name" value="Nucleotide-diphossugar_trans"/>
</dbReference>
<comment type="pathway">
    <text evidence="3 17">Protein modification; protein glycosylation.</text>
</comment>
<dbReference type="OrthoDB" id="5988548at2759"/>
<dbReference type="Gene3D" id="2.80.10.50">
    <property type="match status" value="1"/>
</dbReference>
<dbReference type="EC" id="2.4.1.-" evidence="17"/>
<dbReference type="AlphaFoldDB" id="A0A2A2JIP2"/>
<evidence type="ECO:0000256" key="15">
    <source>
        <dbReference type="ARBA" id="ARBA00023180"/>
    </source>
</evidence>
<comment type="subcellular location">
    <subcellularLocation>
        <location evidence="2 17">Golgi apparatus membrane</location>
        <topology evidence="2 17">Single-pass type II membrane protein</topology>
    </subcellularLocation>
</comment>
<evidence type="ECO:0000313" key="20">
    <source>
        <dbReference type="Proteomes" id="UP000218231"/>
    </source>
</evidence>
<keyword evidence="16 17" id="KW-0464">Manganese</keyword>
<evidence type="ECO:0000256" key="16">
    <source>
        <dbReference type="ARBA" id="ARBA00023211"/>
    </source>
</evidence>
<evidence type="ECO:0000256" key="17">
    <source>
        <dbReference type="RuleBase" id="RU361242"/>
    </source>
</evidence>
<keyword evidence="14 17" id="KW-1015">Disulfide bond</keyword>
<keyword evidence="6 17" id="KW-0808">Transferase</keyword>
<evidence type="ECO:0000256" key="2">
    <source>
        <dbReference type="ARBA" id="ARBA00004323"/>
    </source>
</evidence>
<dbReference type="STRING" id="2018661.A0A2A2JIP2"/>
<evidence type="ECO:0000256" key="14">
    <source>
        <dbReference type="ARBA" id="ARBA00023157"/>
    </source>
</evidence>
<dbReference type="Pfam" id="PF00652">
    <property type="entry name" value="Ricin_B_lectin"/>
    <property type="match status" value="1"/>
</dbReference>
<accession>A0A2A2JIP2</accession>
<dbReference type="EMBL" id="LIAE01010412">
    <property type="protein sequence ID" value="PAV61461.1"/>
    <property type="molecule type" value="Genomic_DNA"/>
</dbReference>
<comment type="similarity">
    <text evidence="4 17">Belongs to the glycosyltransferase 2 family. GalNAc-T subfamily.</text>
</comment>
<dbReference type="Gene3D" id="3.90.550.10">
    <property type="entry name" value="Spore Coat Polysaccharide Biosynthesis Protein SpsA, Chain A"/>
    <property type="match status" value="1"/>
</dbReference>